<dbReference type="InterPro" id="IPR012341">
    <property type="entry name" value="6hp_glycosidase-like_sf"/>
</dbReference>
<evidence type="ECO:0000313" key="1">
    <source>
        <dbReference type="EMBL" id="ORA63887.1"/>
    </source>
</evidence>
<dbReference type="InterPro" id="IPR007822">
    <property type="entry name" value="LANC-like"/>
</dbReference>
<dbReference type="EMBL" id="MVHS01000077">
    <property type="protein sequence ID" value="ORA63887.1"/>
    <property type="molecule type" value="Genomic_DNA"/>
</dbReference>
<dbReference type="RefSeq" id="WP_083033547.1">
    <property type="nucleotide sequence ID" value="NZ_AP022618.1"/>
</dbReference>
<dbReference type="SMART" id="SM01260">
    <property type="entry name" value="LANC_like"/>
    <property type="match status" value="1"/>
</dbReference>
<dbReference type="Pfam" id="PF05147">
    <property type="entry name" value="LANC_like"/>
    <property type="match status" value="1"/>
</dbReference>
<name>A0A1X0CUP6_9MYCO</name>
<evidence type="ECO:0000313" key="2">
    <source>
        <dbReference type="Proteomes" id="UP000192801"/>
    </source>
</evidence>
<dbReference type="GO" id="GO:0031179">
    <property type="term" value="P:peptide modification"/>
    <property type="evidence" value="ECO:0007669"/>
    <property type="project" value="InterPro"/>
</dbReference>
<dbReference type="Gene3D" id="1.50.10.10">
    <property type="match status" value="1"/>
</dbReference>
<dbReference type="GO" id="GO:0005975">
    <property type="term" value="P:carbohydrate metabolic process"/>
    <property type="evidence" value="ECO:0007669"/>
    <property type="project" value="InterPro"/>
</dbReference>
<proteinExistence type="predicted"/>
<dbReference type="SUPFAM" id="SSF158745">
    <property type="entry name" value="LanC-like"/>
    <property type="match status" value="1"/>
</dbReference>
<keyword evidence="2" id="KW-1185">Reference proteome</keyword>
<comment type="caution">
    <text evidence="1">The sequence shown here is derived from an EMBL/GenBank/DDBJ whole genome shotgun (WGS) entry which is preliminary data.</text>
</comment>
<dbReference type="InterPro" id="IPR017146">
    <property type="entry name" value="Lanti_2_LanM"/>
</dbReference>
<dbReference type="Pfam" id="PF13575">
    <property type="entry name" value="DUF4135"/>
    <property type="match status" value="1"/>
</dbReference>
<sequence length="971" mass="103318">MRRAEFATRAATFGELLGPGFRTSGSHSDSTRADDALAAWCRSSSDGRWPLFERRLGRDGWDLETVRRRFSAAQPCTTDAFTWAADADWIRAALMTRPTAGAGGPFPFSDLFVPVVDEALRRLGPALPGAAVLAESARRDLCERLMVDLTGLCAATLYDRFTGHPGGYRSFIATVDTDGIFAEKPVLLRLIATLVRQWLDATAEFAARLSADIDALRGLGGAAPDAAVVAVGGGLSDRHDGGRTVLTVTFDGGRRCVYKPRDQRLAAACSDLLDWLGGQAPPADLRVARTISRDGYGWTEFVEHTGCTDDDGVSRYFQRAGAWLALLYALGAADVHHENVIAAGDHPVPVDLECLLQEEDPNPARSAAYAAHDRARSMIADSVLSVGLLPGYARVGDREMRSIGGMAAGWAQQAEIRWRQVNSDDMSPEATVICVDPTNLPHIAGEYGRLDAHLTEFLSGFTDYAKFLSNRDWSRSLDRFAGLAVRKVLRPTQYYHLLLTRLRDDRTMSDGITWSVQADFVARLADWNTEDDPRWPLVAAQRDALLELSVPIFSTPSDPGLVRVRTRLAGLDDTAIARQIELIGQTSSFLTPPQTTLSAAAHGSAEGQPAAAADRIAQQITDYAVRAETGAAWTGLTWFPDSDSSQLSVLGNDLYNGNGGIAVFLAAHARRRSDAAAADLARAALAMLRADLHGVNAFRSARLLGVGGATGMGSIVYSLAVTAALLDDDGLRADAHRAAGLISDRLIAADNRHDVIAGSAGAILGLLRLYRDCGDASVLATAVACGEHLLQNSPADSWTADGMSHGATGVAYAMTALAAASARDEFTRAAAEYAAVGGDGCCAGGQASSQWCHGAAGIGLAHLGMQRHRRGAAAGTVEHALGHVLADWPARVDTLCCGSLGNIEFLRAAGRSDLAEERLSAVLASARASGGYRWNGGDTRFNVGLFRGLAGVGYTCLRGIDPTLPNVVLWE</sequence>
<reference evidence="1 2" key="1">
    <citation type="submission" date="2016-12" db="EMBL/GenBank/DDBJ databases">
        <title>The new phylogeny of genus Mycobacterium.</title>
        <authorList>
            <person name="Tortoli E."/>
            <person name="Trovato A."/>
            <person name="Cirillo D.M."/>
        </authorList>
    </citation>
    <scope>NUCLEOTIDE SEQUENCE [LARGE SCALE GENOMIC DNA]</scope>
    <source>
        <strain evidence="1 2">DSM 45130</strain>
    </source>
</reference>
<dbReference type="InterPro" id="IPR025410">
    <property type="entry name" value="Lant_dehyd"/>
</dbReference>
<dbReference type="NCBIfam" id="TIGR03897">
    <property type="entry name" value="lanti_2_LanM"/>
    <property type="match status" value="1"/>
</dbReference>
<dbReference type="OrthoDB" id="9148343at2"/>
<dbReference type="PIRSF" id="PIRSF037228">
    <property type="entry name" value="Lant_mod_RumM"/>
    <property type="match status" value="1"/>
</dbReference>
<organism evidence="1 2">
    <name type="scientific">Mycolicibacterium insubricum</name>
    <dbReference type="NCBI Taxonomy" id="444597"/>
    <lineage>
        <taxon>Bacteria</taxon>
        <taxon>Bacillati</taxon>
        <taxon>Actinomycetota</taxon>
        <taxon>Actinomycetes</taxon>
        <taxon>Mycobacteriales</taxon>
        <taxon>Mycobacteriaceae</taxon>
        <taxon>Mycolicibacterium</taxon>
    </lineage>
</organism>
<protein>
    <submittedName>
        <fullName evidence="1">Uncharacterized protein</fullName>
    </submittedName>
</protein>
<accession>A0A1X0CUP6</accession>
<dbReference type="CDD" id="cd04792">
    <property type="entry name" value="LanM-like"/>
    <property type="match status" value="1"/>
</dbReference>
<dbReference type="Proteomes" id="UP000192801">
    <property type="component" value="Unassembled WGS sequence"/>
</dbReference>
<dbReference type="AlphaFoldDB" id="A0A1X0CUP6"/>
<gene>
    <name evidence="1" type="ORF">BST26_20060</name>
</gene>